<dbReference type="PANTHER" id="PTHR13799:SF14">
    <property type="entry name" value="GTP CYCLOHYDROLASE 1 TYPE 2 HOMOLOG"/>
    <property type="match status" value="1"/>
</dbReference>
<dbReference type="GO" id="GO:0005737">
    <property type="term" value="C:cytoplasm"/>
    <property type="evidence" value="ECO:0007669"/>
    <property type="project" value="TreeGrafter"/>
</dbReference>
<keyword evidence="6" id="KW-1185">Reference proteome</keyword>
<dbReference type="Pfam" id="PF01784">
    <property type="entry name" value="DUF34_NIF3"/>
    <property type="match status" value="1"/>
</dbReference>
<evidence type="ECO:0000313" key="5">
    <source>
        <dbReference type="EMBL" id="MBC5999251.1"/>
    </source>
</evidence>
<dbReference type="SUPFAM" id="SSF102705">
    <property type="entry name" value="NIF3 (NGG1p interacting factor 3)-like"/>
    <property type="match status" value="1"/>
</dbReference>
<feature type="binding site" evidence="4">
    <location>
        <position position="74"/>
    </location>
    <ligand>
        <name>a divalent metal cation</name>
        <dbReference type="ChEBI" id="CHEBI:60240"/>
        <label>1</label>
    </ligand>
</feature>
<reference evidence="5" key="1">
    <citation type="submission" date="2020-08" db="EMBL/GenBank/DDBJ databases">
        <authorList>
            <person name="Liu C."/>
            <person name="Sun Q."/>
        </authorList>
    </citation>
    <scope>NUCLEOTIDE SEQUENCE</scope>
    <source>
        <strain evidence="5">BX16</strain>
    </source>
</reference>
<evidence type="ECO:0000256" key="4">
    <source>
        <dbReference type="PIRSR" id="PIRSR602678-1"/>
    </source>
</evidence>
<dbReference type="FunFam" id="3.40.1390.30:FF:000001">
    <property type="entry name" value="GTP cyclohydrolase 1 type 2"/>
    <property type="match status" value="1"/>
</dbReference>
<dbReference type="EMBL" id="JACRWC010000056">
    <property type="protein sequence ID" value="MBC5999251.1"/>
    <property type="molecule type" value="Genomic_DNA"/>
</dbReference>
<feature type="binding site" evidence="4">
    <location>
        <position position="73"/>
    </location>
    <ligand>
        <name>a divalent metal cation</name>
        <dbReference type="ChEBI" id="CHEBI:60240"/>
        <label>1</label>
    </ligand>
</feature>
<gene>
    <name evidence="5" type="ORF">H8876_04490</name>
</gene>
<dbReference type="AlphaFoldDB" id="A0A923NDR2"/>
<name>A0A923NDR2_9FIRM</name>
<protein>
    <recommendedName>
        <fullName evidence="2">GTP cyclohydrolase 1 type 2 homolog</fullName>
    </recommendedName>
</protein>
<dbReference type="GO" id="GO:0046872">
    <property type="term" value="F:metal ion binding"/>
    <property type="evidence" value="ECO:0007669"/>
    <property type="project" value="UniProtKB-KW"/>
</dbReference>
<evidence type="ECO:0000256" key="3">
    <source>
        <dbReference type="ARBA" id="ARBA00022723"/>
    </source>
</evidence>
<feature type="binding site" evidence="4">
    <location>
        <position position="112"/>
    </location>
    <ligand>
        <name>a divalent metal cation</name>
        <dbReference type="ChEBI" id="CHEBI:60240"/>
        <label>1</label>
    </ligand>
</feature>
<feature type="binding site" evidence="4">
    <location>
        <position position="255"/>
    </location>
    <ligand>
        <name>a divalent metal cation</name>
        <dbReference type="ChEBI" id="CHEBI:60240"/>
        <label>1</label>
    </ligand>
</feature>
<feature type="binding site" evidence="4">
    <location>
        <position position="251"/>
    </location>
    <ligand>
        <name>a divalent metal cation</name>
        <dbReference type="ChEBI" id="CHEBI:60240"/>
        <label>1</label>
    </ligand>
</feature>
<dbReference type="InterPro" id="IPR002678">
    <property type="entry name" value="DUF34/NIF3"/>
</dbReference>
<evidence type="ECO:0000256" key="2">
    <source>
        <dbReference type="ARBA" id="ARBA00022112"/>
    </source>
</evidence>
<accession>A0A923NDR2</accession>
<evidence type="ECO:0000256" key="1">
    <source>
        <dbReference type="ARBA" id="ARBA00006964"/>
    </source>
</evidence>
<dbReference type="NCBIfam" id="TIGR00486">
    <property type="entry name" value="YbgI_SA1388"/>
    <property type="match status" value="1"/>
</dbReference>
<comment type="similarity">
    <text evidence="1">Belongs to the GTP cyclohydrolase I type 2/NIF3 family.</text>
</comment>
<sequence>MMVRNEKKGMTAGEIADKICEIAPEALQETWDNSGFLAGSRKHPVTKVLTCLDLDFSVLKEAERLGCEMIVTHHPLLFSGIKKLTDEDPAGRLIRQLVQHDIAVYSCHTPFDKTKGGNNDVLAGVLKLSNVRNLAGEKVGSPEDMVMRKAEADIGRCGEFRRPISVEELVERLSEGLGIRPESIRIATGDREGADGSELRFHKAGLCTGAGADLLPMAQKLGCDVFVTGDVKYHEAQEAAAYGICLIDAGHYGTEKLFGKTMQSMLTSMLPARVEVLASGVDLDPFQLG</sequence>
<evidence type="ECO:0000313" key="6">
    <source>
        <dbReference type="Proteomes" id="UP000644115"/>
    </source>
</evidence>
<proteinExistence type="inferred from homology"/>
<keyword evidence="3 4" id="KW-0479">Metal-binding</keyword>
<comment type="caution">
    <text evidence="5">The sequence shown here is derived from an EMBL/GenBank/DDBJ whole genome shotgun (WGS) entry which is preliminary data.</text>
</comment>
<dbReference type="Proteomes" id="UP000644115">
    <property type="component" value="Unassembled WGS sequence"/>
</dbReference>
<dbReference type="InterPro" id="IPR036069">
    <property type="entry name" value="DUF34/NIF3_sf"/>
</dbReference>
<dbReference type="Gene3D" id="3.40.1390.30">
    <property type="entry name" value="NIF3 (NGG1p interacting factor 3)-like"/>
    <property type="match status" value="2"/>
</dbReference>
<organism evidence="5 6">
    <name type="scientific">Lentihominibacter faecis</name>
    <dbReference type="NCBI Taxonomy" id="2764712"/>
    <lineage>
        <taxon>Bacteria</taxon>
        <taxon>Bacillati</taxon>
        <taxon>Bacillota</taxon>
        <taxon>Clostridia</taxon>
        <taxon>Peptostreptococcales</taxon>
        <taxon>Anaerovoracaceae</taxon>
        <taxon>Lentihominibacter</taxon>
    </lineage>
</organism>
<dbReference type="PANTHER" id="PTHR13799">
    <property type="entry name" value="NGG1 INTERACTING FACTOR 3"/>
    <property type="match status" value="1"/>
</dbReference>